<organism evidence="1 2">
    <name type="scientific">Prunus dulcis</name>
    <name type="common">Almond</name>
    <name type="synonym">Amygdalus dulcis</name>
    <dbReference type="NCBI Taxonomy" id="3755"/>
    <lineage>
        <taxon>Eukaryota</taxon>
        <taxon>Viridiplantae</taxon>
        <taxon>Streptophyta</taxon>
        <taxon>Embryophyta</taxon>
        <taxon>Tracheophyta</taxon>
        <taxon>Spermatophyta</taxon>
        <taxon>Magnoliopsida</taxon>
        <taxon>eudicotyledons</taxon>
        <taxon>Gunneridae</taxon>
        <taxon>Pentapetalae</taxon>
        <taxon>rosids</taxon>
        <taxon>fabids</taxon>
        <taxon>Rosales</taxon>
        <taxon>Rosaceae</taxon>
        <taxon>Amygdaloideae</taxon>
        <taxon>Amygdaleae</taxon>
        <taxon>Prunus</taxon>
    </lineage>
</organism>
<reference evidence="2" key="1">
    <citation type="journal article" date="2020" name="Plant J.">
        <title>Transposons played a major role in the diversification between the closely related almond and peach genomes: results from the almond genome sequence.</title>
        <authorList>
            <person name="Alioto T."/>
            <person name="Alexiou K.G."/>
            <person name="Bardil A."/>
            <person name="Barteri F."/>
            <person name="Castanera R."/>
            <person name="Cruz F."/>
            <person name="Dhingra A."/>
            <person name="Duval H."/>
            <person name="Fernandez I Marti A."/>
            <person name="Frias L."/>
            <person name="Galan B."/>
            <person name="Garcia J.L."/>
            <person name="Howad W."/>
            <person name="Gomez-Garrido J."/>
            <person name="Gut M."/>
            <person name="Julca I."/>
            <person name="Morata J."/>
            <person name="Puigdomenech P."/>
            <person name="Ribeca P."/>
            <person name="Rubio Cabetas M.J."/>
            <person name="Vlasova A."/>
            <person name="Wirthensohn M."/>
            <person name="Garcia-Mas J."/>
            <person name="Gabaldon T."/>
            <person name="Casacuberta J.M."/>
            <person name="Arus P."/>
        </authorList>
    </citation>
    <scope>NUCLEOTIDE SEQUENCE [LARGE SCALE GENOMIC DNA]</scope>
    <source>
        <strain evidence="2">cv. Texas</strain>
    </source>
</reference>
<accession>A0A5E4FEP0</accession>
<evidence type="ECO:0000313" key="1">
    <source>
        <dbReference type="EMBL" id="VVA26435.1"/>
    </source>
</evidence>
<dbReference type="InParanoid" id="A0A5E4FEP0"/>
<name>A0A5E4FEP0_PRUDU</name>
<dbReference type="Proteomes" id="UP000327085">
    <property type="component" value="Chromosome 3"/>
</dbReference>
<protein>
    <submittedName>
        <fullName evidence="1">PREDICTED: PRUPE_3G196300</fullName>
    </submittedName>
</protein>
<dbReference type="EMBL" id="CABIKO010000106">
    <property type="protein sequence ID" value="VVA26435.1"/>
    <property type="molecule type" value="Genomic_DNA"/>
</dbReference>
<dbReference type="AlphaFoldDB" id="A0A5E4FEP0"/>
<proteinExistence type="predicted"/>
<gene>
    <name evidence="1" type="ORF">ALMOND_2B006493</name>
</gene>
<evidence type="ECO:0000313" key="2">
    <source>
        <dbReference type="Proteomes" id="UP000327085"/>
    </source>
</evidence>
<dbReference type="Gramene" id="VVA26435">
    <property type="protein sequence ID" value="VVA26435"/>
    <property type="gene ID" value="Prudul26B006493"/>
</dbReference>
<sequence>MFCYIYGLLNHTEKNYGVRATLREVEPRPYGSWLRVALEVTSTLAETRVDAEEEVVVKGAGNYVNVIETVTVSENRNHETGDFASFTLEKILRVNEGIIRDCVDVMHVQLPHDSISNVNFAGMIGKLYGEFAGVFVSQLNTINSYGSSVVGSHGLNPRATHVESDSLGPIFVTTWKRRACDPATKNISS</sequence>